<evidence type="ECO:0000313" key="2">
    <source>
        <dbReference type="Proteomes" id="UP000018842"/>
    </source>
</evidence>
<organism evidence="1 2">
    <name type="scientific">Bacteroides pyogenes DSM 20611 = JCM 6294</name>
    <dbReference type="NCBI Taxonomy" id="1121100"/>
    <lineage>
        <taxon>Bacteria</taxon>
        <taxon>Pseudomonadati</taxon>
        <taxon>Bacteroidota</taxon>
        <taxon>Bacteroidia</taxon>
        <taxon>Bacteroidales</taxon>
        <taxon>Bacteroidaceae</taxon>
        <taxon>Bacteroides</taxon>
    </lineage>
</organism>
<comment type="caution">
    <text evidence="1">The sequence shown here is derived from an EMBL/GenBank/DDBJ whole genome shotgun (WGS) entry which is preliminary data.</text>
</comment>
<evidence type="ECO:0000313" key="1">
    <source>
        <dbReference type="EMBL" id="GAE20149.1"/>
    </source>
</evidence>
<gene>
    <name evidence="1" type="ORF">JCM6294_3304</name>
</gene>
<protein>
    <submittedName>
        <fullName evidence="1">Uncharacterized protein</fullName>
    </submittedName>
</protein>
<accession>W4PLZ5</accession>
<sequence length="83" mass="9359">MNIYPAFRLRGRRERLGFALSGCLSCGNFLPELHFCLVSEKGCFCRKEFCFCFGLTSLGSGVASFFTEQIRCILLKMVSAFLL</sequence>
<dbReference type="EMBL" id="BAIR01000039">
    <property type="protein sequence ID" value="GAE20149.1"/>
    <property type="molecule type" value="Genomic_DNA"/>
</dbReference>
<dbReference type="Proteomes" id="UP000018842">
    <property type="component" value="Unassembled WGS sequence"/>
</dbReference>
<reference evidence="2" key="1">
    <citation type="journal article" date="2014" name="Genome">
        <title>Draft Genome Sequences of Three Strains of Bacteroides pyogenes Isolated from a Cat and Swine.</title>
        <authorList>
            <person name="Sakamoto M."/>
            <person name="Oshima K."/>
            <person name="Suda W."/>
            <person name="Kitamura K."/>
            <person name="Iida T."/>
            <person name="Hattori M."/>
            <person name="Ohkuma M."/>
        </authorList>
    </citation>
    <scope>NUCLEOTIDE SEQUENCE [LARGE SCALE GENOMIC DNA]</scope>
    <source>
        <strain evidence="2">JCM 6294</strain>
    </source>
</reference>
<proteinExistence type="predicted"/>
<name>W4PLZ5_9BACE</name>
<dbReference type="AlphaFoldDB" id="W4PLZ5"/>